<protein>
    <submittedName>
        <fullName evidence="3">Uncharacterized protein</fullName>
    </submittedName>
</protein>
<name>A0A1X1YBQ1_9MYCO</name>
<dbReference type="Proteomes" id="UP000193866">
    <property type="component" value="Unassembled WGS sequence"/>
</dbReference>
<dbReference type="AlphaFoldDB" id="A0A1X1YBQ1"/>
<feature type="coiled-coil region" evidence="1">
    <location>
        <begin position="97"/>
        <end position="124"/>
    </location>
</feature>
<feature type="compositionally biased region" description="Low complexity" evidence="2">
    <location>
        <begin position="174"/>
        <end position="185"/>
    </location>
</feature>
<dbReference type="STRING" id="1108812.AWC16_19210"/>
<sequence length="338" mass="33389">MPEQSDRVAANLAALSEVLSAIGIDEDGSGEAAEAIRRVLAERSDHLEQISSAAAAVAQAAREREALVKQREVAMPSDDEIRAAQEAVINSAGTSGEQSAIERLADLLAQKRDAQKDFEKGEELAADGLESATRDLSSAARMPAAGPAAAIGPLMGLLSSLSKVGTGGGGMPGGAEASEAGAPTGFAPEEQDPVSGVLARLASGDHGGSGLHNREFGDSEFADGAGQTHTAGAAFGGQQMPTLSGAVTGADVSGRGAAPFAVSSTPVGSAGGGGMGAGGGMPMAPMMPPMGGAGGGAAQGKSRDKNSIMNTDPDFTGADIEADIATSGVIGRGESQRH</sequence>
<proteinExistence type="predicted"/>
<feature type="region of interest" description="Disordered" evidence="2">
    <location>
        <begin position="289"/>
        <end position="338"/>
    </location>
</feature>
<feature type="region of interest" description="Disordered" evidence="2">
    <location>
        <begin position="166"/>
        <end position="186"/>
    </location>
</feature>
<comment type="caution">
    <text evidence="3">The sequence shown here is derived from an EMBL/GenBank/DDBJ whole genome shotgun (WGS) entry which is preliminary data.</text>
</comment>
<reference evidence="3 4" key="1">
    <citation type="submission" date="2016-01" db="EMBL/GenBank/DDBJ databases">
        <title>The new phylogeny of the genus Mycobacterium.</title>
        <authorList>
            <person name="Tarcisio F."/>
            <person name="Conor M."/>
            <person name="Antonella G."/>
            <person name="Elisabetta G."/>
            <person name="Giulia F.S."/>
            <person name="Sara T."/>
            <person name="Anna F."/>
            <person name="Clotilde B."/>
            <person name="Roberto B."/>
            <person name="Veronica D.S."/>
            <person name="Fabio R."/>
            <person name="Monica P."/>
            <person name="Olivier J."/>
            <person name="Enrico T."/>
            <person name="Nicola S."/>
        </authorList>
    </citation>
    <scope>NUCLEOTIDE SEQUENCE [LARGE SCALE GENOMIC DNA]</scope>
    <source>
        <strain evidence="3 4">DSM 45394</strain>
    </source>
</reference>
<keyword evidence="1" id="KW-0175">Coiled coil</keyword>
<evidence type="ECO:0000313" key="3">
    <source>
        <dbReference type="EMBL" id="ORW08528.1"/>
    </source>
</evidence>
<keyword evidence="4" id="KW-1185">Reference proteome</keyword>
<organism evidence="3 4">
    <name type="scientific">Mycolicibacter longobardus</name>
    <dbReference type="NCBI Taxonomy" id="1108812"/>
    <lineage>
        <taxon>Bacteria</taxon>
        <taxon>Bacillati</taxon>
        <taxon>Actinomycetota</taxon>
        <taxon>Actinomycetes</taxon>
        <taxon>Mycobacteriales</taxon>
        <taxon>Mycobacteriaceae</taxon>
        <taxon>Mycolicibacter</taxon>
    </lineage>
</organism>
<evidence type="ECO:0000256" key="2">
    <source>
        <dbReference type="SAM" id="MobiDB-lite"/>
    </source>
</evidence>
<evidence type="ECO:0000313" key="4">
    <source>
        <dbReference type="Proteomes" id="UP000193866"/>
    </source>
</evidence>
<dbReference type="OrthoDB" id="4729508at2"/>
<evidence type="ECO:0000256" key="1">
    <source>
        <dbReference type="SAM" id="Coils"/>
    </source>
</evidence>
<accession>A0A1X1YBQ1</accession>
<gene>
    <name evidence="3" type="ORF">AWC16_19210</name>
</gene>
<dbReference type="RefSeq" id="WP_085266169.1">
    <property type="nucleotide sequence ID" value="NZ_LQPG01000035.1"/>
</dbReference>
<dbReference type="EMBL" id="LQPG01000035">
    <property type="protein sequence ID" value="ORW08528.1"/>
    <property type="molecule type" value="Genomic_DNA"/>
</dbReference>